<feature type="non-terminal residue" evidence="2">
    <location>
        <position position="141"/>
    </location>
</feature>
<protein>
    <recommendedName>
        <fullName evidence="1">DUF4817 domain-containing protein</fullName>
    </recommendedName>
</protein>
<organism>
    <name type="scientific">Solenopsis invicta</name>
    <name type="common">Red imported fire ant</name>
    <name type="synonym">Solenopsis wagneri</name>
    <dbReference type="NCBI Taxonomy" id="13686"/>
    <lineage>
        <taxon>Eukaryota</taxon>
        <taxon>Metazoa</taxon>
        <taxon>Ecdysozoa</taxon>
        <taxon>Arthropoda</taxon>
        <taxon>Hexapoda</taxon>
        <taxon>Insecta</taxon>
        <taxon>Pterygota</taxon>
        <taxon>Neoptera</taxon>
        <taxon>Endopterygota</taxon>
        <taxon>Hymenoptera</taxon>
        <taxon>Apocrita</taxon>
        <taxon>Aculeata</taxon>
        <taxon>Formicoidea</taxon>
        <taxon>Formicidae</taxon>
        <taxon>Myrmicinae</taxon>
        <taxon>Solenopsis</taxon>
    </lineage>
</organism>
<dbReference type="HOGENOM" id="CLU_1830237_0_0_1"/>
<evidence type="ECO:0000313" key="2">
    <source>
        <dbReference type="EMBL" id="EFZ20775.1"/>
    </source>
</evidence>
<evidence type="ECO:0000259" key="1">
    <source>
        <dbReference type="Pfam" id="PF16087"/>
    </source>
</evidence>
<proteinExistence type="predicted"/>
<dbReference type="InterPro" id="IPR032135">
    <property type="entry name" value="DUF4817"/>
</dbReference>
<dbReference type="AlphaFoldDB" id="E9IF78"/>
<accession>E9IF78</accession>
<name>E9IF78_SOLIN</name>
<sequence>ITLISLDTIADTRTLKRFDHTKQRNNLTSSLEKYSLSQTISEIPIDYPPHKIVDMIHIIGETGGNYKAAERLYAERFPDRRHSTRVTIKHVVDRAERDWSWRSGNDGNCCCYSNGSAYFHEKNLISAWCTKINCESHFAKL</sequence>
<feature type="non-terminal residue" evidence="2">
    <location>
        <position position="1"/>
    </location>
</feature>
<reference evidence="2" key="1">
    <citation type="journal article" date="2011" name="Proc. Natl. Acad. Sci. U.S.A.">
        <title>The genome of the fire ant Solenopsis invicta.</title>
        <authorList>
            <person name="Wurm Y."/>
            <person name="Wang J."/>
            <person name="Riba-Grognuz O."/>
            <person name="Corona M."/>
            <person name="Nygaard S."/>
            <person name="Hunt B.G."/>
            <person name="Ingram K.K."/>
            <person name="Falquet L."/>
            <person name="Nipitwattanaphon M."/>
            <person name="Gotzek D."/>
            <person name="Dijkstra M.B."/>
            <person name="Oettler J."/>
            <person name="Comtesse F."/>
            <person name="Shih C.J."/>
            <person name="Wu W.J."/>
            <person name="Yang C.C."/>
            <person name="Thomas J."/>
            <person name="Beaudoing E."/>
            <person name="Pradervand S."/>
            <person name="Flegel V."/>
            <person name="Cook E.D."/>
            <person name="Fabbretti R."/>
            <person name="Stockinger H."/>
            <person name="Long L."/>
            <person name="Farmerie W.G."/>
            <person name="Oakey J."/>
            <person name="Boomsma J.J."/>
            <person name="Pamilo P."/>
            <person name="Yi S.V."/>
            <person name="Heinze J."/>
            <person name="Goodisman M.A."/>
            <person name="Farinelli L."/>
            <person name="Harshman K."/>
            <person name="Hulo N."/>
            <person name="Cerutti L."/>
            <person name="Xenarios I."/>
            <person name="Shoemaker D."/>
            <person name="Keller L."/>
        </authorList>
    </citation>
    <scope>NUCLEOTIDE SEQUENCE [LARGE SCALE GENOMIC DNA]</scope>
</reference>
<gene>
    <name evidence="2" type="ORF">SINV_01076</name>
</gene>
<feature type="domain" description="DUF4817" evidence="1">
    <location>
        <begin position="53"/>
        <end position="96"/>
    </location>
</feature>
<dbReference type="EMBL" id="GL762770">
    <property type="protein sequence ID" value="EFZ20775.1"/>
    <property type="molecule type" value="Genomic_DNA"/>
</dbReference>
<dbReference type="Pfam" id="PF16087">
    <property type="entry name" value="DUF4817"/>
    <property type="match status" value="1"/>
</dbReference>